<comment type="catalytic activity">
    <reaction evidence="16">
        <text>Preferential cleavage: (Ac)2-L-Lys-D-Ala-|-D-Ala. Also transpeptidation of peptidyl-alanyl moieties that are N-acyl substituents of D-alanine.</text>
        <dbReference type="EC" id="3.4.16.4"/>
    </reaction>
</comment>
<evidence type="ECO:0000256" key="18">
    <source>
        <dbReference type="SAM" id="MobiDB-lite"/>
    </source>
</evidence>
<evidence type="ECO:0000256" key="19">
    <source>
        <dbReference type="SAM" id="Phobius"/>
    </source>
</evidence>
<evidence type="ECO:0000256" key="14">
    <source>
        <dbReference type="ARBA" id="ARBA00023268"/>
    </source>
</evidence>
<proteinExistence type="inferred from homology"/>
<keyword evidence="13 19" id="KW-0472">Membrane</keyword>
<reference evidence="23" key="1">
    <citation type="submission" date="2017-06" db="EMBL/GenBank/DDBJ databases">
        <title>Capnocytophaga spp. assemblies.</title>
        <authorList>
            <person name="Gulvik C.A."/>
        </authorList>
    </citation>
    <scope>NUCLEOTIDE SEQUENCE [LARGE SCALE GENOMIC DNA]</scope>
    <source>
        <strain evidence="23">H1496</strain>
    </source>
</reference>
<dbReference type="Gene3D" id="3.40.710.10">
    <property type="entry name" value="DD-peptidase/beta-lactamase superfamily"/>
    <property type="match status" value="2"/>
</dbReference>
<dbReference type="PANTHER" id="PTHR32282:SF11">
    <property type="entry name" value="PENICILLIN-BINDING PROTEIN 1B"/>
    <property type="match status" value="1"/>
</dbReference>
<evidence type="ECO:0000256" key="9">
    <source>
        <dbReference type="ARBA" id="ARBA00022679"/>
    </source>
</evidence>
<organism evidence="22 23">
    <name type="scientific">Capnocytophaga gingivalis</name>
    <dbReference type="NCBI Taxonomy" id="1017"/>
    <lineage>
        <taxon>Bacteria</taxon>
        <taxon>Pseudomonadati</taxon>
        <taxon>Bacteroidota</taxon>
        <taxon>Flavobacteriia</taxon>
        <taxon>Flavobacteriales</taxon>
        <taxon>Flavobacteriaceae</taxon>
        <taxon>Capnocytophaga</taxon>
    </lineage>
</organism>
<dbReference type="PANTHER" id="PTHR32282">
    <property type="entry name" value="BINDING PROTEIN TRANSPEPTIDASE, PUTATIVE-RELATED"/>
    <property type="match status" value="1"/>
</dbReference>
<dbReference type="GO" id="GO:0009002">
    <property type="term" value="F:serine-type D-Ala-D-Ala carboxypeptidase activity"/>
    <property type="evidence" value="ECO:0007669"/>
    <property type="project" value="UniProtKB-EC"/>
</dbReference>
<dbReference type="InterPro" id="IPR001460">
    <property type="entry name" value="PCN-bd_Tpept"/>
</dbReference>
<sequence>MGTKKATPSKGAFSRKRLLKYFWGTILVGITAVIFVFLLASWGAFGEMPDFKGLENPETNFATRIYSSDGKILGKFYFNDNRTAVTYKDLPEHLVNALIATEDERFENHSGIDMRGTLRAIVFLGRRGGASTITQQLAKLLFHREGSKKTSERYLQKIKEWIIAIRLERQYTKKEILTMYFNQYDFNNNADGIRSASRIYFGKEPKDLKIEEGAMLVGMFKNSSLYNPRKNPQGVINRRNVVLAQMEKNHYLTTKEKDSLQKLPLQLNFNPEGHNEGIATYFREHLRSFMKDWVNKEENLKPDGSKYDIYSDGLKIYTTIDSRMQAIAEEAVKNHMKNLQKAFFKENNIKNNKTFPFVKLSKEEIDKLMERAMKNSERWAQMKYLGHSEKEIRDSFYKKTPMQVFSWHGTIDTIMTPYDSIRYYKAFLRTAIMSMEPQTGHIKAWVGGIDYNNFKYDQVYQGARQVGSAFKSFVYAAAIDQLGYTPCTQIPDVKTCIEAGKFGNGKEWCPHNANGSYSGKMMTLKAALANSINSITAKLMDDVGPVPVVKLIKDLGITSNIPELPSIALGSADITLFEMVGAYGAFANQGNYRKPVFITRIEDKDGRILYEYTPEVRNAINPVKAYTVVKLMEGVTQSGSGARLRTKGADGYNNIYKNVITGYPYAFKNPIAGKTGTTQNQSDGWFMGMVPNLVTGVWVGGEDRSVHFKGIQLGQGATMALPIWGYYMKKIYENKDLEVSTAPFPIPKDKDGASMISSSDLDCKGNDPVETIGDDSEINF</sequence>
<dbReference type="GO" id="GO:0071555">
    <property type="term" value="P:cell wall organization"/>
    <property type="evidence" value="ECO:0007669"/>
    <property type="project" value="UniProtKB-KW"/>
</dbReference>
<dbReference type="Gene3D" id="1.10.3810.10">
    <property type="entry name" value="Biosynthetic peptidoglycan transglycosylase-like"/>
    <property type="match status" value="1"/>
</dbReference>
<keyword evidence="19" id="KW-1133">Transmembrane helix</keyword>
<comment type="pathway">
    <text evidence="2">Cell wall biogenesis; peptidoglycan biosynthesis.</text>
</comment>
<keyword evidence="8" id="KW-0328">Glycosyltransferase</keyword>
<evidence type="ECO:0000256" key="1">
    <source>
        <dbReference type="ARBA" id="ARBA00004236"/>
    </source>
</evidence>
<evidence type="ECO:0000313" key="22">
    <source>
        <dbReference type="EMBL" id="ATA88029.1"/>
    </source>
</evidence>
<evidence type="ECO:0000256" key="2">
    <source>
        <dbReference type="ARBA" id="ARBA00004752"/>
    </source>
</evidence>
<comment type="similarity">
    <text evidence="3">In the C-terminal section; belongs to the transpeptidase family.</text>
</comment>
<evidence type="ECO:0000259" key="20">
    <source>
        <dbReference type="Pfam" id="PF00905"/>
    </source>
</evidence>
<accession>A0A250FS88</accession>
<dbReference type="InterPro" id="IPR023346">
    <property type="entry name" value="Lysozyme-like_dom_sf"/>
</dbReference>
<comment type="catalytic activity">
    <reaction evidence="17">
        <text>[GlcNAc-(1-&gt;4)-Mur2Ac(oyl-L-Ala-gamma-D-Glu-L-Lys-D-Ala-D-Ala)](n)-di-trans,octa-cis-undecaprenyl diphosphate + beta-D-GlcNAc-(1-&gt;4)-Mur2Ac(oyl-L-Ala-gamma-D-Glu-L-Lys-D-Ala-D-Ala)-di-trans,octa-cis-undecaprenyl diphosphate = [GlcNAc-(1-&gt;4)-Mur2Ac(oyl-L-Ala-gamma-D-Glu-L-Lys-D-Ala-D-Ala)](n+1)-di-trans,octa-cis-undecaprenyl diphosphate + di-trans,octa-cis-undecaprenyl diphosphate + H(+)</text>
        <dbReference type="Rhea" id="RHEA:23708"/>
        <dbReference type="Rhea" id="RHEA-COMP:9602"/>
        <dbReference type="Rhea" id="RHEA-COMP:9603"/>
        <dbReference type="ChEBI" id="CHEBI:15378"/>
        <dbReference type="ChEBI" id="CHEBI:58405"/>
        <dbReference type="ChEBI" id="CHEBI:60033"/>
        <dbReference type="ChEBI" id="CHEBI:78435"/>
        <dbReference type="EC" id="2.4.99.28"/>
    </reaction>
</comment>
<dbReference type="RefSeq" id="WP_095911195.1">
    <property type="nucleotide sequence ID" value="NZ_CP022386.1"/>
</dbReference>
<feature type="transmembrane region" description="Helical" evidence="19">
    <location>
        <begin position="21"/>
        <end position="45"/>
    </location>
</feature>
<evidence type="ECO:0000256" key="16">
    <source>
        <dbReference type="ARBA" id="ARBA00034000"/>
    </source>
</evidence>
<dbReference type="InterPro" id="IPR001264">
    <property type="entry name" value="Glyco_trans_51"/>
</dbReference>
<name>A0A250FS88_9FLAO</name>
<evidence type="ECO:0000256" key="11">
    <source>
        <dbReference type="ARBA" id="ARBA00022960"/>
    </source>
</evidence>
<keyword evidence="19" id="KW-0812">Transmembrane</keyword>
<feature type="domain" description="Penicillin-binding protein transpeptidase" evidence="20">
    <location>
        <begin position="431"/>
        <end position="692"/>
    </location>
</feature>
<dbReference type="GO" id="GO:0009252">
    <property type="term" value="P:peptidoglycan biosynthetic process"/>
    <property type="evidence" value="ECO:0007669"/>
    <property type="project" value="UniProtKB-KW"/>
</dbReference>
<evidence type="ECO:0000256" key="10">
    <source>
        <dbReference type="ARBA" id="ARBA00022801"/>
    </source>
</evidence>
<dbReference type="InterPro" id="IPR012338">
    <property type="entry name" value="Beta-lactam/transpept-like"/>
</dbReference>
<dbReference type="Pfam" id="PF00905">
    <property type="entry name" value="Transpeptidase"/>
    <property type="match status" value="1"/>
</dbReference>
<keyword evidence="5" id="KW-1003">Cell membrane</keyword>
<dbReference type="GO" id="GO:0006508">
    <property type="term" value="P:proteolysis"/>
    <property type="evidence" value="ECO:0007669"/>
    <property type="project" value="UniProtKB-KW"/>
</dbReference>
<evidence type="ECO:0000256" key="5">
    <source>
        <dbReference type="ARBA" id="ARBA00022475"/>
    </source>
</evidence>
<evidence type="ECO:0000313" key="23">
    <source>
        <dbReference type="Proteomes" id="UP000217250"/>
    </source>
</evidence>
<dbReference type="GO" id="GO:0008955">
    <property type="term" value="F:peptidoglycan glycosyltransferase activity"/>
    <property type="evidence" value="ECO:0007669"/>
    <property type="project" value="UniProtKB-EC"/>
</dbReference>
<feature type="domain" description="Glycosyl transferase family 51" evidence="21">
    <location>
        <begin position="70"/>
        <end position="247"/>
    </location>
</feature>
<evidence type="ECO:0000256" key="13">
    <source>
        <dbReference type="ARBA" id="ARBA00023136"/>
    </source>
</evidence>
<keyword evidence="15" id="KW-0961">Cell wall biogenesis/degradation</keyword>
<dbReference type="GO" id="GO:0005886">
    <property type="term" value="C:plasma membrane"/>
    <property type="evidence" value="ECO:0007669"/>
    <property type="project" value="UniProtKB-SubCell"/>
</dbReference>
<comment type="similarity">
    <text evidence="4">In the N-terminal section; belongs to the glycosyltransferase 51 family.</text>
</comment>
<keyword evidence="7" id="KW-0645">Protease</keyword>
<dbReference type="SUPFAM" id="SSF56601">
    <property type="entry name" value="beta-lactamase/transpeptidase-like"/>
    <property type="match status" value="1"/>
</dbReference>
<evidence type="ECO:0000259" key="21">
    <source>
        <dbReference type="Pfam" id="PF00912"/>
    </source>
</evidence>
<dbReference type="SUPFAM" id="SSF53955">
    <property type="entry name" value="Lysozyme-like"/>
    <property type="match status" value="1"/>
</dbReference>
<keyword evidence="12" id="KW-0573">Peptidoglycan synthesis</keyword>
<evidence type="ECO:0000256" key="8">
    <source>
        <dbReference type="ARBA" id="ARBA00022676"/>
    </source>
</evidence>
<keyword evidence="9" id="KW-0808">Transferase</keyword>
<dbReference type="InterPro" id="IPR036950">
    <property type="entry name" value="PBP_transglycosylase"/>
</dbReference>
<dbReference type="AlphaFoldDB" id="A0A250FS88"/>
<keyword evidence="6" id="KW-0121">Carboxypeptidase</keyword>
<dbReference type="GO" id="GO:0008360">
    <property type="term" value="P:regulation of cell shape"/>
    <property type="evidence" value="ECO:0007669"/>
    <property type="project" value="UniProtKB-KW"/>
</dbReference>
<feature type="region of interest" description="Disordered" evidence="18">
    <location>
        <begin position="758"/>
        <end position="780"/>
    </location>
</feature>
<evidence type="ECO:0000256" key="4">
    <source>
        <dbReference type="ARBA" id="ARBA00007739"/>
    </source>
</evidence>
<dbReference type="Pfam" id="PF00912">
    <property type="entry name" value="Transgly"/>
    <property type="match status" value="1"/>
</dbReference>
<evidence type="ECO:0000256" key="15">
    <source>
        <dbReference type="ARBA" id="ARBA00023316"/>
    </source>
</evidence>
<gene>
    <name evidence="22" type="ORF">CGC50_13305</name>
</gene>
<dbReference type="GeneID" id="84809516"/>
<dbReference type="KEGG" id="cgh:CGC50_13305"/>
<evidence type="ECO:0000256" key="6">
    <source>
        <dbReference type="ARBA" id="ARBA00022645"/>
    </source>
</evidence>
<dbReference type="OrthoDB" id="9766909at2"/>
<dbReference type="GO" id="GO:0030288">
    <property type="term" value="C:outer membrane-bounded periplasmic space"/>
    <property type="evidence" value="ECO:0007669"/>
    <property type="project" value="TreeGrafter"/>
</dbReference>
<dbReference type="GO" id="GO:0008658">
    <property type="term" value="F:penicillin binding"/>
    <property type="evidence" value="ECO:0007669"/>
    <property type="project" value="InterPro"/>
</dbReference>
<evidence type="ECO:0000256" key="3">
    <source>
        <dbReference type="ARBA" id="ARBA00007090"/>
    </source>
</evidence>
<evidence type="ECO:0000256" key="17">
    <source>
        <dbReference type="ARBA" id="ARBA00049902"/>
    </source>
</evidence>
<evidence type="ECO:0000256" key="7">
    <source>
        <dbReference type="ARBA" id="ARBA00022670"/>
    </source>
</evidence>
<dbReference type="EMBL" id="CP022386">
    <property type="protein sequence ID" value="ATA88029.1"/>
    <property type="molecule type" value="Genomic_DNA"/>
</dbReference>
<dbReference type="InterPro" id="IPR050396">
    <property type="entry name" value="Glycosyltr_51/Transpeptidase"/>
</dbReference>
<dbReference type="Proteomes" id="UP000217250">
    <property type="component" value="Chromosome"/>
</dbReference>
<comment type="subcellular location">
    <subcellularLocation>
        <location evidence="1">Cell membrane</location>
    </subcellularLocation>
</comment>
<keyword evidence="14" id="KW-0511">Multifunctional enzyme</keyword>
<evidence type="ECO:0000256" key="12">
    <source>
        <dbReference type="ARBA" id="ARBA00022984"/>
    </source>
</evidence>
<keyword evidence="11" id="KW-0133">Cell shape</keyword>
<keyword evidence="10" id="KW-0378">Hydrolase</keyword>
<protein>
    <submittedName>
        <fullName evidence="22">Penicillin-binding protein</fullName>
    </submittedName>
</protein>